<evidence type="ECO:0000256" key="1">
    <source>
        <dbReference type="SAM" id="MobiDB-lite"/>
    </source>
</evidence>
<feature type="region of interest" description="Disordered" evidence="1">
    <location>
        <begin position="475"/>
        <end position="497"/>
    </location>
</feature>
<accession>A0A8H6MBD9</accession>
<evidence type="ECO:0000313" key="2">
    <source>
        <dbReference type="EMBL" id="KAF6762155.1"/>
    </source>
</evidence>
<evidence type="ECO:0000313" key="3">
    <source>
        <dbReference type="Proteomes" id="UP000521943"/>
    </source>
</evidence>
<dbReference type="EMBL" id="JACGCI010000008">
    <property type="protein sequence ID" value="KAF6762155.1"/>
    <property type="molecule type" value="Genomic_DNA"/>
</dbReference>
<protein>
    <submittedName>
        <fullName evidence="2">Oxidoreductase FAD/NAD(P)-binding protein</fullName>
    </submittedName>
</protein>
<dbReference type="OrthoDB" id="436496at2759"/>
<dbReference type="PANTHER" id="PTHR42815:SF2">
    <property type="entry name" value="FAD-BINDING, PUTATIVE (AFU_ORTHOLOGUE AFUA_6G07600)-RELATED"/>
    <property type="match status" value="1"/>
</dbReference>
<gene>
    <name evidence="2" type="ORF">DFP72DRAFT_1061431</name>
</gene>
<dbReference type="PANTHER" id="PTHR42815">
    <property type="entry name" value="FAD-BINDING, PUTATIVE (AFU_ORTHOLOGUE AFUA_6G07600)-RELATED"/>
    <property type="match status" value="1"/>
</dbReference>
<organism evidence="2 3">
    <name type="scientific">Ephemerocybe angulata</name>
    <dbReference type="NCBI Taxonomy" id="980116"/>
    <lineage>
        <taxon>Eukaryota</taxon>
        <taxon>Fungi</taxon>
        <taxon>Dikarya</taxon>
        <taxon>Basidiomycota</taxon>
        <taxon>Agaricomycotina</taxon>
        <taxon>Agaricomycetes</taxon>
        <taxon>Agaricomycetidae</taxon>
        <taxon>Agaricales</taxon>
        <taxon>Agaricineae</taxon>
        <taxon>Psathyrellaceae</taxon>
        <taxon>Ephemerocybe</taxon>
    </lineage>
</organism>
<dbReference type="InterPro" id="IPR039261">
    <property type="entry name" value="FNR_nucleotide-bd"/>
</dbReference>
<name>A0A8H6MBD9_9AGAR</name>
<dbReference type="Gene3D" id="3.40.50.80">
    <property type="entry name" value="Nucleotide-binding domain of ferredoxin-NADP reductase (FNR) module"/>
    <property type="match status" value="1"/>
</dbReference>
<proteinExistence type="predicted"/>
<comment type="caution">
    <text evidence="2">The sequence shown here is derived from an EMBL/GenBank/DDBJ whole genome shotgun (WGS) entry which is preliminary data.</text>
</comment>
<reference evidence="2 3" key="1">
    <citation type="submission" date="2020-07" db="EMBL/GenBank/DDBJ databases">
        <title>Comparative genomics of pyrophilous fungi reveals a link between fire events and developmental genes.</title>
        <authorList>
            <consortium name="DOE Joint Genome Institute"/>
            <person name="Steindorff A.S."/>
            <person name="Carver A."/>
            <person name="Calhoun S."/>
            <person name="Stillman K."/>
            <person name="Liu H."/>
            <person name="Lipzen A."/>
            <person name="Pangilinan J."/>
            <person name="Labutti K."/>
            <person name="Bruns T.D."/>
            <person name="Grigoriev I.V."/>
        </authorList>
    </citation>
    <scope>NUCLEOTIDE SEQUENCE [LARGE SCALE GENOMIC DNA]</scope>
    <source>
        <strain evidence="2 3">CBS 144469</strain>
    </source>
</reference>
<dbReference type="AlphaFoldDB" id="A0A8H6MBD9"/>
<sequence length="655" mass="72449">MGFDKAPGVSDAWRSIYGELTQQHMRFHTSNLHFLPVVTLDKKGRPWSFYTCEWEPGRSVWEGDPFWENSREFGVDGTEMLIAGIGVEVSTRRRNKLAGKIKSVERNEEGRTVTFDVEVNEATGNCPKYIVLRAVEPHPKTHPTLIHDQTDMSPTDRLPSDVISFIHAADTVWLGSAYLVETSSSDAKRFPSHLGINHRGGRAGWVRVKPSDGHTLVLPDYSGNRFLSSLGNIEYTPVASLAIADFKTGDVLYLTGDAENIQGPAAEAIMPMQHSLTTLRVTGYRFIKDALPVRQAPLSSKEEVGVSPYSPVIKYLKEEIEAQGGGGKFFTGISPKAMLQSVNLRSSTIATFTFKPSVPLQILPGQAVILDWKSLLGGPQYRHMSQDKPSLVNDDLIRTWTVSSYHPPALESDAPEGTAFQLTMKEKEGGVVTGALFSIARRMKAKDPELLKDLSRFEIQPGIVGISGDFYLDTEKGEGPDYTGPSDPRPDIGSPSLPPRNLVWGAGGIGFTPFITMLRALLSSPSDSVRNRPWDIIFLLSTREPDVLIPLIEDVYRLQSADAPVPSNIQLHLHVFTSKEYTADKTESAESPLPFDLQVHKGRLGEGWFKEQKEILIGREGYVCGPQEFENLVINSLVNLVGLEKDSVRKEGFAY</sequence>
<keyword evidence="3" id="KW-1185">Reference proteome</keyword>
<dbReference type="Proteomes" id="UP000521943">
    <property type="component" value="Unassembled WGS sequence"/>
</dbReference>
<dbReference type="SUPFAM" id="SSF52343">
    <property type="entry name" value="Ferredoxin reductase-like, C-terminal NADP-linked domain"/>
    <property type="match status" value="1"/>
</dbReference>